<feature type="region of interest" description="Disordered" evidence="1">
    <location>
        <begin position="77"/>
        <end position="98"/>
    </location>
</feature>
<dbReference type="AlphaFoldDB" id="A0AAV8SUU1"/>
<dbReference type="PANTHER" id="PTHR47869:SF2">
    <property type="entry name" value="OS03G0410700 PROTEIN"/>
    <property type="match status" value="1"/>
</dbReference>
<dbReference type="PANTHER" id="PTHR47869">
    <property type="entry name" value="OS03G0410700 PROTEIN"/>
    <property type="match status" value="1"/>
</dbReference>
<reference evidence="3 4" key="1">
    <citation type="submission" date="2021-09" db="EMBL/GenBank/DDBJ databases">
        <title>Genomic insights and catalytic innovation underlie evolution of tropane alkaloids biosynthesis.</title>
        <authorList>
            <person name="Wang Y.-J."/>
            <person name="Tian T."/>
            <person name="Huang J.-P."/>
            <person name="Huang S.-X."/>
        </authorList>
    </citation>
    <scope>NUCLEOTIDE SEQUENCE [LARGE SCALE GENOMIC DNA]</scope>
    <source>
        <strain evidence="3">KIB-2018</strain>
        <tissue evidence="3">Leaf</tissue>
    </source>
</reference>
<comment type="caution">
    <text evidence="3">The sequence shown here is derived from an EMBL/GenBank/DDBJ whole genome shotgun (WGS) entry which is preliminary data.</text>
</comment>
<dbReference type="InterPro" id="IPR016040">
    <property type="entry name" value="NAD(P)-bd_dom"/>
</dbReference>
<organism evidence="3 4">
    <name type="scientific">Erythroxylum novogranatense</name>
    <dbReference type="NCBI Taxonomy" id="1862640"/>
    <lineage>
        <taxon>Eukaryota</taxon>
        <taxon>Viridiplantae</taxon>
        <taxon>Streptophyta</taxon>
        <taxon>Embryophyta</taxon>
        <taxon>Tracheophyta</taxon>
        <taxon>Spermatophyta</taxon>
        <taxon>Magnoliopsida</taxon>
        <taxon>eudicotyledons</taxon>
        <taxon>Gunneridae</taxon>
        <taxon>Pentapetalae</taxon>
        <taxon>rosids</taxon>
        <taxon>fabids</taxon>
        <taxon>Malpighiales</taxon>
        <taxon>Erythroxylaceae</taxon>
        <taxon>Erythroxylum</taxon>
    </lineage>
</organism>
<keyword evidence="4" id="KW-1185">Reference proteome</keyword>
<proteinExistence type="predicted"/>
<evidence type="ECO:0000313" key="3">
    <source>
        <dbReference type="EMBL" id="KAJ8756032.1"/>
    </source>
</evidence>
<evidence type="ECO:0000259" key="2">
    <source>
        <dbReference type="Pfam" id="PF13460"/>
    </source>
</evidence>
<name>A0AAV8SUU1_9ROSI</name>
<gene>
    <name evidence="3" type="ORF">K2173_024579</name>
</gene>
<dbReference type="GO" id="GO:0009507">
    <property type="term" value="C:chloroplast"/>
    <property type="evidence" value="ECO:0007669"/>
    <property type="project" value="TreeGrafter"/>
</dbReference>
<dbReference type="InterPro" id="IPR036291">
    <property type="entry name" value="NAD(P)-bd_dom_sf"/>
</dbReference>
<accession>A0AAV8SUU1</accession>
<dbReference type="SUPFAM" id="SSF51735">
    <property type="entry name" value="NAD(P)-binding Rossmann-fold domains"/>
    <property type="match status" value="1"/>
</dbReference>
<feature type="domain" description="NAD(P)-binding" evidence="2">
    <location>
        <begin position="105"/>
        <end position="239"/>
    </location>
</feature>
<evidence type="ECO:0000256" key="1">
    <source>
        <dbReference type="SAM" id="MobiDB-lite"/>
    </source>
</evidence>
<dbReference type="Gene3D" id="3.40.50.720">
    <property type="entry name" value="NAD(P)-binding Rossmann-like Domain"/>
    <property type="match status" value="1"/>
</dbReference>
<evidence type="ECO:0000313" key="4">
    <source>
        <dbReference type="Proteomes" id="UP001159364"/>
    </source>
</evidence>
<protein>
    <recommendedName>
        <fullName evidence="2">NAD(P)-binding domain-containing protein</fullName>
    </recommendedName>
</protein>
<dbReference type="Proteomes" id="UP001159364">
    <property type="component" value="Linkage Group LG09"/>
</dbReference>
<sequence length="347" mass="38683">MAATLPQLPLLGQNCLLSPSQSLFKSLLNHSLVIKREQRALVRCSAKKKLSFMDQILDYIEGGPKLRKWYGAPDLLEKDETGGDEDEDESSEPRDAVLVTNGDSEIGQMVILSLIVKRVRIKAMVSNKRAAMESFGDYVEAVSADTSDKSFLKKGLRGVRVIICPNEGFLSTVVGNLKGIQHIILLSQLSVYRGSSGIQALMRNDARKMAEQDESTLMASGIPYTIIRCGLLQNTPGGTQGFSFEKVWTWVLGPFRPVASTIKRLSSMYPNSLQTIKKEICCMRRMLSLVDGRNKISHFKISKSKHQVLCYSPLSFHFKFPSIWTVHYSFDFFTSEVIKCAALLMAG</sequence>
<dbReference type="Pfam" id="PF13460">
    <property type="entry name" value="NAD_binding_10"/>
    <property type="match status" value="1"/>
</dbReference>
<dbReference type="EMBL" id="JAIWQS010000009">
    <property type="protein sequence ID" value="KAJ8756032.1"/>
    <property type="molecule type" value="Genomic_DNA"/>
</dbReference>